<evidence type="ECO:0000256" key="1">
    <source>
        <dbReference type="SAM" id="MobiDB-lite"/>
    </source>
</evidence>
<sequence>MNTQTIRLMLAGALGIAVASTSPALAQSTLGGAKTQQNKIGGVAKPAPSVGGAVIHTPSPPTPPKPGAVANTVKPTSPGVTSPGLSSNAALNQPPGPRPNPPVIPPNKGGTVVTSNLKCANGACASKGPKP</sequence>
<gene>
    <name evidence="3" type="ORF">SAMN05444170_4956</name>
</gene>
<dbReference type="Proteomes" id="UP000184096">
    <property type="component" value="Chromosome I"/>
</dbReference>
<feature type="compositionally biased region" description="Polar residues" evidence="1">
    <location>
        <begin position="73"/>
        <end position="91"/>
    </location>
</feature>
<feature type="signal peptide" evidence="2">
    <location>
        <begin position="1"/>
        <end position="26"/>
    </location>
</feature>
<name>A0A1M7UG45_9BRAD</name>
<dbReference type="RefSeq" id="WP_072821834.1">
    <property type="nucleotide sequence ID" value="NZ_LT670849.1"/>
</dbReference>
<reference evidence="4" key="1">
    <citation type="submission" date="2016-11" db="EMBL/GenBank/DDBJ databases">
        <authorList>
            <person name="Varghese N."/>
            <person name="Submissions S."/>
        </authorList>
    </citation>
    <scope>NUCLEOTIDE SEQUENCE [LARGE SCALE GENOMIC DNA]</scope>
    <source>
        <strain evidence="4">GAS401</strain>
    </source>
</reference>
<protein>
    <submittedName>
        <fullName evidence="3">Uncharacterized protein</fullName>
    </submittedName>
</protein>
<keyword evidence="4" id="KW-1185">Reference proteome</keyword>
<organism evidence="3 4">
    <name type="scientific">Bradyrhizobium erythrophlei</name>
    <dbReference type="NCBI Taxonomy" id="1437360"/>
    <lineage>
        <taxon>Bacteria</taxon>
        <taxon>Pseudomonadati</taxon>
        <taxon>Pseudomonadota</taxon>
        <taxon>Alphaproteobacteria</taxon>
        <taxon>Hyphomicrobiales</taxon>
        <taxon>Nitrobacteraceae</taxon>
        <taxon>Bradyrhizobium</taxon>
    </lineage>
</organism>
<feature type="region of interest" description="Disordered" evidence="1">
    <location>
        <begin position="30"/>
        <end position="111"/>
    </location>
</feature>
<dbReference type="AlphaFoldDB" id="A0A1M7UG45"/>
<dbReference type="EMBL" id="LT670849">
    <property type="protein sequence ID" value="SHN81958.1"/>
    <property type="molecule type" value="Genomic_DNA"/>
</dbReference>
<evidence type="ECO:0000313" key="3">
    <source>
        <dbReference type="EMBL" id="SHN81958.1"/>
    </source>
</evidence>
<feature type="compositionally biased region" description="Polar residues" evidence="1">
    <location>
        <begin position="30"/>
        <end position="39"/>
    </location>
</feature>
<keyword evidence="2" id="KW-0732">Signal</keyword>
<feature type="compositionally biased region" description="Pro residues" evidence="1">
    <location>
        <begin position="94"/>
        <end position="105"/>
    </location>
</feature>
<evidence type="ECO:0000313" key="4">
    <source>
        <dbReference type="Proteomes" id="UP000184096"/>
    </source>
</evidence>
<evidence type="ECO:0000256" key="2">
    <source>
        <dbReference type="SAM" id="SignalP"/>
    </source>
</evidence>
<proteinExistence type="predicted"/>
<feature type="chain" id="PRO_5012410186" evidence="2">
    <location>
        <begin position="27"/>
        <end position="131"/>
    </location>
</feature>
<accession>A0A1M7UG45</accession>